<dbReference type="EMBL" id="AP026729">
    <property type="protein sequence ID" value="BDQ60850.1"/>
    <property type="molecule type" value="Genomic_DNA"/>
</dbReference>
<dbReference type="Proteomes" id="UP001317613">
    <property type="component" value="Chromosome"/>
</dbReference>
<accession>A0AC59HMJ8</accession>
<reference evidence="1" key="1">
    <citation type="submission" date="2022-08" db="EMBL/GenBank/DDBJ databases">
        <title>Molecular epidemiological analysis of five strains of VanD-type vancomycin-resistant Enterococcus faecalis.</title>
        <authorList>
            <person name="Mimura K."/>
            <person name="Hashimoto Y."/>
            <person name="Tomita H."/>
        </authorList>
    </citation>
    <scope>NUCLEOTIDE SEQUENCE</scope>
    <source>
        <strain evidence="1">SVR2332</strain>
    </source>
</reference>
<protein>
    <submittedName>
        <fullName evidence="1">Uncharacterized protein</fullName>
    </submittedName>
</protein>
<name>A0AC59HMJ8_ENTFL</name>
<evidence type="ECO:0000313" key="2">
    <source>
        <dbReference type="Proteomes" id="UP001317613"/>
    </source>
</evidence>
<sequence>MIFEDSFHGVSAAHSAGIPVIMVPDLLQPTEVIQEKTLHVLESLHQAPHYLK</sequence>
<gene>
    <name evidence="1" type="ORF">EfsSVR2332_09280</name>
</gene>
<evidence type="ECO:0000313" key="1">
    <source>
        <dbReference type="EMBL" id="BDQ60850.1"/>
    </source>
</evidence>
<organism evidence="1 2">
    <name type="scientific">Enterococcus faecalis</name>
    <name type="common">Streptococcus faecalis</name>
    <dbReference type="NCBI Taxonomy" id="1351"/>
    <lineage>
        <taxon>Bacteria</taxon>
        <taxon>Bacillati</taxon>
        <taxon>Bacillota</taxon>
        <taxon>Bacilli</taxon>
        <taxon>Lactobacillales</taxon>
        <taxon>Enterococcaceae</taxon>
        <taxon>Enterococcus</taxon>
    </lineage>
</organism>
<proteinExistence type="predicted"/>